<gene>
    <name evidence="1" type="ORF">L1987_02338</name>
</gene>
<protein>
    <submittedName>
        <fullName evidence="1">Uncharacterized protein</fullName>
    </submittedName>
</protein>
<comment type="caution">
    <text evidence="1">The sequence shown here is derived from an EMBL/GenBank/DDBJ whole genome shotgun (WGS) entry which is preliminary data.</text>
</comment>
<organism evidence="1 2">
    <name type="scientific">Smallanthus sonchifolius</name>
    <dbReference type="NCBI Taxonomy" id="185202"/>
    <lineage>
        <taxon>Eukaryota</taxon>
        <taxon>Viridiplantae</taxon>
        <taxon>Streptophyta</taxon>
        <taxon>Embryophyta</taxon>
        <taxon>Tracheophyta</taxon>
        <taxon>Spermatophyta</taxon>
        <taxon>Magnoliopsida</taxon>
        <taxon>eudicotyledons</taxon>
        <taxon>Gunneridae</taxon>
        <taxon>Pentapetalae</taxon>
        <taxon>asterids</taxon>
        <taxon>campanulids</taxon>
        <taxon>Asterales</taxon>
        <taxon>Asteraceae</taxon>
        <taxon>Asteroideae</taxon>
        <taxon>Heliantheae alliance</taxon>
        <taxon>Millerieae</taxon>
        <taxon>Smallanthus</taxon>
    </lineage>
</organism>
<proteinExistence type="predicted"/>
<evidence type="ECO:0000313" key="2">
    <source>
        <dbReference type="Proteomes" id="UP001056120"/>
    </source>
</evidence>
<reference evidence="2" key="1">
    <citation type="journal article" date="2022" name="Mol. Ecol. Resour.">
        <title>The genomes of chicory, endive, great burdock and yacon provide insights into Asteraceae palaeo-polyploidization history and plant inulin production.</title>
        <authorList>
            <person name="Fan W."/>
            <person name="Wang S."/>
            <person name="Wang H."/>
            <person name="Wang A."/>
            <person name="Jiang F."/>
            <person name="Liu H."/>
            <person name="Zhao H."/>
            <person name="Xu D."/>
            <person name="Zhang Y."/>
        </authorList>
    </citation>
    <scope>NUCLEOTIDE SEQUENCE [LARGE SCALE GENOMIC DNA]</scope>
    <source>
        <strain evidence="2">cv. Yunnan</strain>
    </source>
</reference>
<sequence length="276" mass="28556">MPLPRVNSLLSSSINTKQVSILTHESIMAFQKSLWFLMAISIASISSSHAYTFQVGGKDGWTLHPSESYNNWAARLRFLINDTLHFKYDGSSDSVLVVNKGDYDGCNTNNPITKLDGGDSTFKFNRSGPFYFITGNKSNCDQGQKLTVVVLALRNQSPPPSAATPPTFPPSPAVSPVIPPSPSTASPVSPPPGTPGLTPQASVPPSPSTTSPVSPPPGTPGSTPEASSPDGGQSSGGNNPSADTTSPPPLSAAAPPLSGVIIASAVTIIFALLGVY</sequence>
<accession>A0ACB9K7F5</accession>
<dbReference type="Proteomes" id="UP001056120">
    <property type="component" value="Linkage Group LG01"/>
</dbReference>
<reference evidence="1 2" key="2">
    <citation type="journal article" date="2022" name="Mol. Ecol. Resour.">
        <title>The genomes of chicory, endive, great burdock and yacon provide insights into Asteraceae paleo-polyploidization history and plant inulin production.</title>
        <authorList>
            <person name="Fan W."/>
            <person name="Wang S."/>
            <person name="Wang H."/>
            <person name="Wang A."/>
            <person name="Jiang F."/>
            <person name="Liu H."/>
            <person name="Zhao H."/>
            <person name="Xu D."/>
            <person name="Zhang Y."/>
        </authorList>
    </citation>
    <scope>NUCLEOTIDE SEQUENCE [LARGE SCALE GENOMIC DNA]</scope>
    <source>
        <strain evidence="2">cv. Yunnan</strain>
        <tissue evidence="1">Leaves</tissue>
    </source>
</reference>
<dbReference type="EMBL" id="CM042018">
    <property type="protein sequence ID" value="KAI3828241.1"/>
    <property type="molecule type" value="Genomic_DNA"/>
</dbReference>
<keyword evidence="2" id="KW-1185">Reference proteome</keyword>
<name>A0ACB9K7F5_9ASTR</name>
<evidence type="ECO:0000313" key="1">
    <source>
        <dbReference type="EMBL" id="KAI3828241.1"/>
    </source>
</evidence>